<accession>A0A0C9S5E0</accession>
<evidence type="ECO:0000313" key="2">
    <source>
        <dbReference type="EMBL" id="JAG86038.1"/>
    </source>
</evidence>
<feature type="compositionally biased region" description="Basic and acidic residues" evidence="1">
    <location>
        <begin position="594"/>
        <end position="606"/>
    </location>
</feature>
<organism evidence="2">
    <name type="scientific">Wollemia nobilis</name>
    <dbReference type="NCBI Taxonomy" id="56998"/>
    <lineage>
        <taxon>Eukaryota</taxon>
        <taxon>Viridiplantae</taxon>
        <taxon>Streptophyta</taxon>
        <taxon>Embryophyta</taxon>
        <taxon>Tracheophyta</taxon>
        <taxon>Spermatophyta</taxon>
        <taxon>Pinopsida</taxon>
        <taxon>Pinidae</taxon>
        <taxon>Conifers II</taxon>
        <taxon>Araucariales</taxon>
        <taxon>Araucariaceae</taxon>
        <taxon>Wollemia</taxon>
    </lineage>
</organism>
<evidence type="ECO:0000256" key="1">
    <source>
        <dbReference type="SAM" id="MobiDB-lite"/>
    </source>
</evidence>
<sequence length="606" mass="67785">MSEWSCWCWTSVLWSSDWEEVEDHDSHECPKPFQLPAPLPDWPPGTGFATGMIRLGEIELAKVCTFEKVWSSYEGGGGDKGATFYKPTNLPPGFFSLGHYGQPNCTPLQGWVLVARESNASADALCQNKESHYALEVPTTPLLFTKDCKGASYERGPRSALAKPLNYALVWSSDSWSGDQDGCGYFWMPCSPEGYRALGFVVTNTEDKPSVEEVRCVRLDLTEECEIDDVIWSSDTTSNKFPFGAWNMRPSECGMHAQGICIGTCYCNDSWDSEESLSVSCLKNATYNLSAMPNLNQVHALMKHYGPTVFFHPEEVYMPSSVSWFFENGGLLYKKESQTAEPVTTNGSNLPPGGSNDGKYWLDLPDDGRADEVKRGNLESAEVYVHVKPMLGGTFTDIAIWIFCPFNGPVTAKIGMFNLPLGRLGEHVSDWEHFTLRICNFTGQLWKIYFSQHSGGEWVNASDLEYIEGNKAVVYSSKSGHASFPHAGDFLQGDGKHGIGIRNDAARSDYCLDASKKYKIIAAEYMHYLGANDHPLEPCWLQYMREWGPTIVYDSRAEIHKIERYLPRKLRHAVEDILNTLPNELGGEEGPTGPKEKDNWEGDERS</sequence>
<dbReference type="PANTHER" id="PTHR48173">
    <property type="entry name" value="GNK2-HOMOLOGOUS DOMAIN-CONTAINING PROTEIN"/>
    <property type="match status" value="1"/>
</dbReference>
<protein>
    <submittedName>
        <fullName evidence="2">TSA: Wollemia nobilis Ref_Wollemi_Transcript_19596_2373 transcribed RNA sequence</fullName>
    </submittedName>
</protein>
<dbReference type="EMBL" id="GCHU01019473">
    <property type="protein sequence ID" value="JAG86038.1"/>
    <property type="molecule type" value="Transcribed_RNA"/>
</dbReference>
<proteinExistence type="predicted"/>
<dbReference type="InterPro" id="IPR009291">
    <property type="entry name" value="Vps62"/>
</dbReference>
<name>A0A0C9S5E0_9CONI</name>
<reference evidence="2" key="1">
    <citation type="submission" date="2015-02" db="EMBL/GenBank/DDBJ databases">
        <title>A transcriptome of Wollemia nobilis - a relic of Gondwana.</title>
        <authorList>
            <person name="Chia J.Y."/>
            <person name="Leong Y.S."/>
            <person name="Abdul Karim S."/>
            <person name="Wan Azmi N."/>
            <person name="Hercus R."/>
            <person name="Croft L."/>
        </authorList>
    </citation>
    <scope>NUCLEOTIDE SEQUENCE</scope>
    <source>
        <strain evidence="2">MaeBrown</strain>
        <tissue evidence="2">Leaf</tissue>
    </source>
</reference>
<feature type="region of interest" description="Disordered" evidence="1">
    <location>
        <begin position="582"/>
        <end position="606"/>
    </location>
</feature>
<dbReference type="Pfam" id="PF06101">
    <property type="entry name" value="Vps62"/>
    <property type="match status" value="1"/>
</dbReference>
<dbReference type="PANTHER" id="PTHR48173:SF2">
    <property type="entry name" value="VACUOLAR PROTEIN SORTING-ASSOCIATED PROTEIN 62"/>
    <property type="match status" value="1"/>
</dbReference>
<dbReference type="AlphaFoldDB" id="A0A0C9S5E0"/>